<feature type="region of interest" description="Disordered" evidence="2">
    <location>
        <begin position="186"/>
        <end position="220"/>
    </location>
</feature>
<sequence length="220" mass="23878">VKSKLKGHSKRITGLAFSHVLSVLVSSGADSQLCVWNTDGWEKQKARFLQVPAGRTPTALSDTRVQFHQDQIHFLVVHETQLAIYETTKLDCMKQWVPRDSSAPITHATFSCDSQLVYASFLDASVCVFTAANLRLRCRINPSAYLPTNISSNVHPLVIAAHPSEPNEFALGLSDGGVHVFEPLESENKWGVPPPVENGSASSMTATPSVGAPGSEQAQR</sequence>
<evidence type="ECO:0000256" key="1">
    <source>
        <dbReference type="PROSITE-ProRule" id="PRU00221"/>
    </source>
</evidence>
<evidence type="ECO:0000313" key="4">
    <source>
        <dbReference type="Proteomes" id="UP000593578"/>
    </source>
</evidence>
<feature type="non-terminal residue" evidence="3">
    <location>
        <position position="1"/>
    </location>
</feature>
<feature type="repeat" description="WD" evidence="1">
    <location>
        <begin position="5"/>
        <end position="37"/>
    </location>
</feature>
<reference evidence="3 4" key="1">
    <citation type="journal article" date="2019" name="Genome Biol. Evol.">
        <title>Insights into the evolution of the New World diploid cottons (Gossypium, subgenus Houzingenia) based on genome sequencing.</title>
        <authorList>
            <person name="Grover C.E."/>
            <person name="Arick M.A. 2nd"/>
            <person name="Thrash A."/>
            <person name="Conover J.L."/>
            <person name="Sanders W.S."/>
            <person name="Peterson D.G."/>
            <person name="Frelichowski J.E."/>
            <person name="Scheffler J.A."/>
            <person name="Scheffler B.E."/>
            <person name="Wendel J.F."/>
        </authorList>
    </citation>
    <scope>NUCLEOTIDE SEQUENCE [LARGE SCALE GENOMIC DNA]</scope>
    <source>
        <strain evidence="3">8</strain>
        <tissue evidence="3">Leaf</tissue>
    </source>
</reference>
<dbReference type="InterPro" id="IPR036322">
    <property type="entry name" value="WD40_repeat_dom_sf"/>
</dbReference>
<comment type="caution">
    <text evidence="3">The sequence shown here is derived from an EMBL/GenBank/DDBJ whole genome shotgun (WGS) entry which is preliminary data.</text>
</comment>
<accession>A0A7J8QB77</accession>
<dbReference type="PANTHER" id="PTHR44083">
    <property type="entry name" value="TOPLESS-RELATED PROTEIN 1-RELATED"/>
    <property type="match status" value="1"/>
</dbReference>
<proteinExistence type="predicted"/>
<gene>
    <name evidence="3" type="ORF">Gorai_008310</name>
</gene>
<dbReference type="Proteomes" id="UP000593578">
    <property type="component" value="Unassembled WGS sequence"/>
</dbReference>
<dbReference type="EMBL" id="JABEZZ010000010">
    <property type="protein sequence ID" value="MBA0598553.1"/>
    <property type="molecule type" value="Genomic_DNA"/>
</dbReference>
<organism evidence="3 4">
    <name type="scientific">Gossypium raimondii</name>
    <name type="common">Peruvian cotton</name>
    <name type="synonym">Gossypium klotzschianum subsp. raimondii</name>
    <dbReference type="NCBI Taxonomy" id="29730"/>
    <lineage>
        <taxon>Eukaryota</taxon>
        <taxon>Viridiplantae</taxon>
        <taxon>Streptophyta</taxon>
        <taxon>Embryophyta</taxon>
        <taxon>Tracheophyta</taxon>
        <taxon>Spermatophyta</taxon>
        <taxon>Magnoliopsida</taxon>
        <taxon>eudicotyledons</taxon>
        <taxon>Gunneridae</taxon>
        <taxon>Pentapetalae</taxon>
        <taxon>rosids</taxon>
        <taxon>malvids</taxon>
        <taxon>Malvales</taxon>
        <taxon>Malvaceae</taxon>
        <taxon>Malvoideae</taxon>
        <taxon>Gossypium</taxon>
    </lineage>
</organism>
<evidence type="ECO:0000313" key="3">
    <source>
        <dbReference type="EMBL" id="MBA0598553.1"/>
    </source>
</evidence>
<dbReference type="InterPro" id="IPR027728">
    <property type="entry name" value="Topless_fam"/>
</dbReference>
<dbReference type="AlphaFoldDB" id="A0A7J8QB77"/>
<dbReference type="GO" id="GO:0006355">
    <property type="term" value="P:regulation of DNA-templated transcription"/>
    <property type="evidence" value="ECO:0007669"/>
    <property type="project" value="InterPro"/>
</dbReference>
<dbReference type="Gene3D" id="2.130.10.10">
    <property type="entry name" value="YVTN repeat-like/Quinoprotein amine dehydrogenase"/>
    <property type="match status" value="1"/>
</dbReference>
<evidence type="ECO:0000256" key="2">
    <source>
        <dbReference type="SAM" id="MobiDB-lite"/>
    </source>
</evidence>
<feature type="compositionally biased region" description="Polar residues" evidence="2">
    <location>
        <begin position="199"/>
        <end position="208"/>
    </location>
</feature>
<protein>
    <submittedName>
        <fullName evidence="3">Uncharacterized protein</fullName>
    </submittedName>
</protein>
<keyword evidence="1" id="KW-0853">WD repeat</keyword>
<dbReference type="PANTHER" id="PTHR44083:SF45">
    <property type="entry name" value="TOPLESS-RELATED PROTEIN 1"/>
    <property type="match status" value="1"/>
</dbReference>
<dbReference type="InterPro" id="IPR001680">
    <property type="entry name" value="WD40_rpt"/>
</dbReference>
<name>A0A7J8QB77_GOSRA</name>
<dbReference type="PROSITE" id="PS50082">
    <property type="entry name" value="WD_REPEATS_2"/>
    <property type="match status" value="1"/>
</dbReference>
<dbReference type="SMART" id="SM00320">
    <property type="entry name" value="WD40"/>
    <property type="match status" value="2"/>
</dbReference>
<dbReference type="SUPFAM" id="SSF50978">
    <property type="entry name" value="WD40 repeat-like"/>
    <property type="match status" value="1"/>
</dbReference>
<dbReference type="InterPro" id="IPR015943">
    <property type="entry name" value="WD40/YVTN_repeat-like_dom_sf"/>
</dbReference>
<dbReference type="Pfam" id="PF00400">
    <property type="entry name" value="WD40"/>
    <property type="match status" value="1"/>
</dbReference>
<dbReference type="PROSITE" id="PS50294">
    <property type="entry name" value="WD_REPEATS_REGION"/>
    <property type="match status" value="1"/>
</dbReference>